<evidence type="ECO:0000256" key="2">
    <source>
        <dbReference type="ARBA" id="ARBA00001947"/>
    </source>
</evidence>
<dbReference type="UniPathway" id="UPA00034">
    <property type="reaction ID" value="UER00021"/>
</dbReference>
<dbReference type="Pfam" id="PF07687">
    <property type="entry name" value="M20_dimer"/>
    <property type="match status" value="1"/>
</dbReference>
<proteinExistence type="inferred from homology"/>
<organism evidence="13 14">
    <name type="scientific">Afipia felis</name>
    <name type="common">Cat scratch disease bacillus</name>
    <dbReference type="NCBI Taxonomy" id="1035"/>
    <lineage>
        <taxon>Bacteria</taxon>
        <taxon>Pseudomonadati</taxon>
        <taxon>Pseudomonadota</taxon>
        <taxon>Alphaproteobacteria</taxon>
        <taxon>Hyphomicrobiales</taxon>
        <taxon>Nitrobacteraceae</taxon>
        <taxon>Afipia</taxon>
    </lineage>
</organism>
<dbReference type="OrthoDB" id="9809784at2"/>
<comment type="catalytic activity">
    <reaction evidence="11">
        <text>N-succinyl-(2S,6S)-2,6-diaminopimelate + H2O = (2S,6S)-2,6-diaminopimelate + succinate</text>
        <dbReference type="Rhea" id="RHEA:22608"/>
        <dbReference type="ChEBI" id="CHEBI:15377"/>
        <dbReference type="ChEBI" id="CHEBI:30031"/>
        <dbReference type="ChEBI" id="CHEBI:57609"/>
        <dbReference type="ChEBI" id="CHEBI:58087"/>
        <dbReference type="EC" id="3.5.1.18"/>
    </reaction>
</comment>
<feature type="domain" description="Peptidase M20 dimerisation" evidence="12">
    <location>
        <begin position="170"/>
        <end position="270"/>
    </location>
</feature>
<dbReference type="PROSITE" id="PS00759">
    <property type="entry name" value="ARGE_DAPE_CPG2_2"/>
    <property type="match status" value="1"/>
</dbReference>
<dbReference type="NCBIfam" id="TIGR01910">
    <property type="entry name" value="DapE-ArgE"/>
    <property type="match status" value="1"/>
</dbReference>
<name>A0A380WE58_AFIFE</name>
<dbReference type="RefSeq" id="WP_002717258.1">
    <property type="nucleotide sequence ID" value="NZ_UFSI01000001.1"/>
</dbReference>
<dbReference type="Gene3D" id="3.30.70.360">
    <property type="match status" value="1"/>
</dbReference>
<evidence type="ECO:0000313" key="13">
    <source>
        <dbReference type="EMBL" id="SUU86435.1"/>
    </source>
</evidence>
<evidence type="ECO:0000256" key="11">
    <source>
        <dbReference type="ARBA" id="ARBA00051301"/>
    </source>
</evidence>
<comment type="cofactor">
    <cofactor evidence="1">
        <name>Co(2+)</name>
        <dbReference type="ChEBI" id="CHEBI:48828"/>
    </cofactor>
</comment>
<dbReference type="Gene3D" id="3.40.630.10">
    <property type="entry name" value="Zn peptidases"/>
    <property type="match status" value="1"/>
</dbReference>
<dbReference type="InterPro" id="IPR011650">
    <property type="entry name" value="Peptidase_M20_dimer"/>
</dbReference>
<accession>A0A380WE58</accession>
<evidence type="ECO:0000256" key="5">
    <source>
        <dbReference type="ARBA" id="ARBA00011921"/>
    </source>
</evidence>
<dbReference type="SUPFAM" id="SSF55031">
    <property type="entry name" value="Bacterial exopeptidase dimerisation domain"/>
    <property type="match status" value="1"/>
</dbReference>
<evidence type="ECO:0000259" key="12">
    <source>
        <dbReference type="Pfam" id="PF07687"/>
    </source>
</evidence>
<dbReference type="InterPro" id="IPR001261">
    <property type="entry name" value="ArgE/DapE_CS"/>
</dbReference>
<evidence type="ECO:0000256" key="9">
    <source>
        <dbReference type="ARBA" id="ARBA00022833"/>
    </source>
</evidence>
<evidence type="ECO:0000256" key="10">
    <source>
        <dbReference type="ARBA" id="ARBA00023285"/>
    </source>
</evidence>
<keyword evidence="9" id="KW-0862">Zinc</keyword>
<protein>
    <recommendedName>
        <fullName evidence="6">Probable succinyl-diaminopimelate desuccinylase</fullName>
        <ecNumber evidence="5">3.5.1.18</ecNumber>
    </recommendedName>
</protein>
<dbReference type="GO" id="GO:0009089">
    <property type="term" value="P:lysine biosynthetic process via diaminopimelate"/>
    <property type="evidence" value="ECO:0007669"/>
    <property type="project" value="UniProtKB-UniPathway"/>
</dbReference>
<dbReference type="EC" id="3.5.1.18" evidence="5"/>
<dbReference type="Pfam" id="PF01546">
    <property type="entry name" value="Peptidase_M20"/>
    <property type="match status" value="1"/>
</dbReference>
<evidence type="ECO:0000256" key="6">
    <source>
        <dbReference type="ARBA" id="ARBA00016853"/>
    </source>
</evidence>
<comment type="cofactor">
    <cofactor evidence="2">
        <name>Zn(2+)</name>
        <dbReference type="ChEBI" id="CHEBI:29105"/>
    </cofactor>
</comment>
<dbReference type="CDD" id="cd08659">
    <property type="entry name" value="M20_ArgE_DapE-like"/>
    <property type="match status" value="1"/>
</dbReference>
<dbReference type="InterPro" id="IPR050072">
    <property type="entry name" value="Peptidase_M20A"/>
</dbReference>
<evidence type="ECO:0000256" key="1">
    <source>
        <dbReference type="ARBA" id="ARBA00001941"/>
    </source>
</evidence>
<dbReference type="Proteomes" id="UP000254343">
    <property type="component" value="Unassembled WGS sequence"/>
</dbReference>
<evidence type="ECO:0000256" key="3">
    <source>
        <dbReference type="ARBA" id="ARBA00005130"/>
    </source>
</evidence>
<dbReference type="InterPro" id="IPR036264">
    <property type="entry name" value="Bact_exopeptidase_dim_dom"/>
</dbReference>
<reference evidence="13 14" key="1">
    <citation type="submission" date="2018-06" db="EMBL/GenBank/DDBJ databases">
        <authorList>
            <consortium name="Pathogen Informatics"/>
            <person name="Doyle S."/>
        </authorList>
    </citation>
    <scope>NUCLEOTIDE SEQUENCE [LARGE SCALE GENOMIC DNA]</scope>
    <source>
        <strain evidence="13 14">NCTC12722</strain>
    </source>
</reference>
<dbReference type="InterPro" id="IPR002933">
    <property type="entry name" value="Peptidase_M20"/>
</dbReference>
<dbReference type="AlphaFoldDB" id="A0A380WE58"/>
<dbReference type="SUPFAM" id="SSF53187">
    <property type="entry name" value="Zn-dependent exopeptidases"/>
    <property type="match status" value="1"/>
</dbReference>
<evidence type="ECO:0000256" key="4">
    <source>
        <dbReference type="ARBA" id="ARBA00006247"/>
    </source>
</evidence>
<keyword evidence="8 13" id="KW-0378">Hydrolase</keyword>
<dbReference type="PANTHER" id="PTHR43808:SF32">
    <property type="entry name" value="ARGE_DAPE-RELATED DEACYLASE"/>
    <property type="match status" value="1"/>
</dbReference>
<dbReference type="InterPro" id="IPR010182">
    <property type="entry name" value="ArgE/DapE"/>
</dbReference>
<gene>
    <name evidence="13" type="primary">dapE_3</name>
    <name evidence="13" type="ORF">NCTC12722_03661</name>
</gene>
<keyword evidence="10" id="KW-0170">Cobalt</keyword>
<dbReference type="PANTHER" id="PTHR43808">
    <property type="entry name" value="ACETYLORNITHINE DEACETYLASE"/>
    <property type="match status" value="1"/>
</dbReference>
<comment type="similarity">
    <text evidence="4">Belongs to the peptidase M20A family.</text>
</comment>
<comment type="pathway">
    <text evidence="3">Amino-acid biosynthesis; L-lysine biosynthesis via DAP pathway; LL-2,6-diaminopimelate from (S)-tetrahydrodipicolinate (succinylase route): step 3/3.</text>
</comment>
<sequence length="372" mass="39232">MSYPDPVRLTQELVAIDTINPPGHELACIEMLAGILSDAGLKTEIHGFGESRANLVATLGEGPALCFTGHVDTVPLGNAPWRRDPFGGEIIDGRLYGRGSTDMKSGVAAFVSAACAAARKNRRSSGSITLIITAGEETGCDGAKVLVKAGALKKGDALVVAEPTSNMPMVGHKGALWLRAVTTGVTAHGSMPHLGVNAAYKAARVLHKLEAFEFNEAPHPHLGKPTLSVGAVRAGINVNSVPDRAEIDIDIRTIPSLAHVRVKEHLVVELGEDVTMSPLVDVPAVWTEPKNAWLADVFAAVHAVTGKEPLPIATVPYFTDASVLKPALGEPPTVVLGPGEPGMAHQTDEYCLVDSIRDAEKIYARLIEGWQG</sequence>
<keyword evidence="7" id="KW-0479">Metal-binding</keyword>
<dbReference type="GO" id="GO:0046872">
    <property type="term" value="F:metal ion binding"/>
    <property type="evidence" value="ECO:0007669"/>
    <property type="project" value="UniProtKB-KW"/>
</dbReference>
<evidence type="ECO:0000256" key="8">
    <source>
        <dbReference type="ARBA" id="ARBA00022801"/>
    </source>
</evidence>
<dbReference type="EMBL" id="UIGB01000001">
    <property type="protein sequence ID" value="SUU86435.1"/>
    <property type="molecule type" value="Genomic_DNA"/>
</dbReference>
<evidence type="ECO:0000256" key="7">
    <source>
        <dbReference type="ARBA" id="ARBA00022723"/>
    </source>
</evidence>
<evidence type="ECO:0000313" key="14">
    <source>
        <dbReference type="Proteomes" id="UP000254343"/>
    </source>
</evidence>
<dbReference type="GO" id="GO:0009014">
    <property type="term" value="F:succinyl-diaminopimelate desuccinylase activity"/>
    <property type="evidence" value="ECO:0007669"/>
    <property type="project" value="UniProtKB-EC"/>
</dbReference>